<feature type="transmembrane region" description="Helical" evidence="5">
    <location>
        <begin position="207"/>
        <end position="229"/>
    </location>
</feature>
<feature type="transmembrane region" description="Helical" evidence="5">
    <location>
        <begin position="116"/>
        <end position="137"/>
    </location>
</feature>
<reference evidence="6 7" key="1">
    <citation type="submission" date="2020-08" db="EMBL/GenBank/DDBJ databases">
        <title>Genomic Encyclopedia of Type Strains, Phase IV (KMG-IV): sequencing the most valuable type-strain genomes for metagenomic binning, comparative biology and taxonomic classification.</title>
        <authorList>
            <person name="Goeker M."/>
        </authorList>
    </citation>
    <scope>NUCLEOTIDE SEQUENCE [LARGE SCALE GENOMIC DNA]</scope>
    <source>
        <strain evidence="6 7">DSM 104969</strain>
    </source>
</reference>
<feature type="transmembrane region" description="Helical" evidence="5">
    <location>
        <begin position="320"/>
        <end position="340"/>
    </location>
</feature>
<proteinExistence type="predicted"/>
<dbReference type="GO" id="GO:0022857">
    <property type="term" value="F:transmembrane transporter activity"/>
    <property type="evidence" value="ECO:0007669"/>
    <property type="project" value="TreeGrafter"/>
</dbReference>
<evidence type="ECO:0000256" key="1">
    <source>
        <dbReference type="ARBA" id="ARBA00004141"/>
    </source>
</evidence>
<keyword evidence="3 5" id="KW-1133">Transmembrane helix</keyword>
<organism evidence="6 7">
    <name type="scientific">Dysgonomonas hofstadii</name>
    <dbReference type="NCBI Taxonomy" id="637886"/>
    <lineage>
        <taxon>Bacteria</taxon>
        <taxon>Pseudomonadati</taxon>
        <taxon>Bacteroidota</taxon>
        <taxon>Bacteroidia</taxon>
        <taxon>Bacteroidales</taxon>
        <taxon>Dysgonomonadaceae</taxon>
        <taxon>Dysgonomonas</taxon>
    </lineage>
</organism>
<dbReference type="RefSeq" id="WP_183308077.1">
    <property type="nucleotide sequence ID" value="NZ_JACIEP010000012.1"/>
</dbReference>
<dbReference type="AlphaFoldDB" id="A0A840CME4"/>
<keyword evidence="7" id="KW-1185">Reference proteome</keyword>
<evidence type="ECO:0000256" key="3">
    <source>
        <dbReference type="ARBA" id="ARBA00022989"/>
    </source>
</evidence>
<feature type="transmembrane region" description="Helical" evidence="5">
    <location>
        <begin position="386"/>
        <end position="407"/>
    </location>
</feature>
<dbReference type="PANTHER" id="PTHR23501">
    <property type="entry name" value="MAJOR FACILITATOR SUPERFAMILY"/>
    <property type="match status" value="1"/>
</dbReference>
<accession>A0A840CME4</accession>
<feature type="transmembrane region" description="Helical" evidence="5">
    <location>
        <begin position="88"/>
        <end position="110"/>
    </location>
</feature>
<evidence type="ECO:0000256" key="4">
    <source>
        <dbReference type="ARBA" id="ARBA00023136"/>
    </source>
</evidence>
<evidence type="ECO:0000256" key="5">
    <source>
        <dbReference type="SAM" id="Phobius"/>
    </source>
</evidence>
<feature type="transmembrane region" description="Helical" evidence="5">
    <location>
        <begin position="283"/>
        <end position="308"/>
    </location>
</feature>
<dbReference type="SUPFAM" id="SSF103473">
    <property type="entry name" value="MFS general substrate transporter"/>
    <property type="match status" value="1"/>
</dbReference>
<sequence length="546" mass="62305">MIPQGKYRIMAFKEFVPDKLRFLILLFTAILFQLSNSIYLTNLNEVVGDKALTAEDIKFIHTAGFIGMTMIFPLLFRIKFRFMSRTILLSAIAIIITGNVICLYSDNVLILYTTSFILGAVKMIGMFECMSSIQLVITPTRDFTVFFSVVYLIVLGSIQLSGLLTAQISYLYTWKYMHILIVGLFLCAMVIFYFLMRPIRLMKKFPLYQIDWLGMGLWTLVLVLVNFIFEYGKRLDWFDSEYIRIATIATIVILICAIQRMFGIRRPFIMPEVFKYKNLMKALVLLAFLQIFLSTSTVVLSVFTGGILHYDILHSTSLNWAVFIGVVLGAGYAFYWMAVYRGNYKTIFFIGFLCFVLHHLILYFIFQPGIAKEDLYLPYALKGVGYITLYISIALYAAEGVSFPHFFPSITVMSFVRSAIGGTMATSLCSNLMQYLQKKNLIILSQNMDLQNPVSGHVFRDTMSNSLAAGQTVEQAEIAATKALHGITNMQAMLLSWKEIFGGITLLGIIVLLGILSMRYLKPTYHQFPKLKNIWRHMWGKAYSGR</sequence>
<protein>
    <recommendedName>
        <fullName evidence="8">MFS transporter</fullName>
    </recommendedName>
</protein>
<feature type="transmembrane region" description="Helical" evidence="5">
    <location>
        <begin position="59"/>
        <end position="76"/>
    </location>
</feature>
<evidence type="ECO:0000256" key="2">
    <source>
        <dbReference type="ARBA" id="ARBA00022692"/>
    </source>
</evidence>
<comment type="subcellular location">
    <subcellularLocation>
        <location evidence="1">Membrane</location>
        <topology evidence="1">Multi-pass membrane protein</topology>
    </subcellularLocation>
</comment>
<evidence type="ECO:0000313" key="7">
    <source>
        <dbReference type="Proteomes" id="UP000555103"/>
    </source>
</evidence>
<dbReference type="GO" id="GO:0005886">
    <property type="term" value="C:plasma membrane"/>
    <property type="evidence" value="ECO:0007669"/>
    <property type="project" value="TreeGrafter"/>
</dbReference>
<evidence type="ECO:0008006" key="8">
    <source>
        <dbReference type="Google" id="ProtNLM"/>
    </source>
</evidence>
<feature type="transmembrane region" description="Helical" evidence="5">
    <location>
        <begin position="20"/>
        <end position="39"/>
    </location>
</feature>
<dbReference type="PANTHER" id="PTHR23501:SF5">
    <property type="entry name" value="TRANSPORT PROTEIN"/>
    <property type="match status" value="1"/>
</dbReference>
<keyword evidence="4 5" id="KW-0472">Membrane</keyword>
<dbReference type="Gene3D" id="1.20.1250.20">
    <property type="entry name" value="MFS general substrate transporter like domains"/>
    <property type="match status" value="1"/>
</dbReference>
<gene>
    <name evidence="6" type="ORF">GGR21_003134</name>
</gene>
<feature type="transmembrane region" description="Helical" evidence="5">
    <location>
        <begin position="500"/>
        <end position="521"/>
    </location>
</feature>
<name>A0A840CME4_9BACT</name>
<evidence type="ECO:0000313" key="6">
    <source>
        <dbReference type="EMBL" id="MBB4037217.1"/>
    </source>
</evidence>
<feature type="transmembrane region" description="Helical" evidence="5">
    <location>
        <begin position="241"/>
        <end position="262"/>
    </location>
</feature>
<feature type="transmembrane region" description="Helical" evidence="5">
    <location>
        <begin position="347"/>
        <end position="366"/>
    </location>
</feature>
<feature type="transmembrane region" description="Helical" evidence="5">
    <location>
        <begin position="176"/>
        <end position="195"/>
    </location>
</feature>
<comment type="caution">
    <text evidence="6">The sequence shown here is derived from an EMBL/GenBank/DDBJ whole genome shotgun (WGS) entry which is preliminary data.</text>
</comment>
<feature type="transmembrane region" description="Helical" evidence="5">
    <location>
        <begin position="149"/>
        <end position="170"/>
    </location>
</feature>
<keyword evidence="2 5" id="KW-0812">Transmembrane</keyword>
<dbReference type="EMBL" id="JACIEP010000012">
    <property type="protein sequence ID" value="MBB4037217.1"/>
    <property type="molecule type" value="Genomic_DNA"/>
</dbReference>
<dbReference type="Proteomes" id="UP000555103">
    <property type="component" value="Unassembled WGS sequence"/>
</dbReference>
<dbReference type="InterPro" id="IPR036259">
    <property type="entry name" value="MFS_trans_sf"/>
</dbReference>